<evidence type="ECO:0000313" key="2">
    <source>
        <dbReference type="Proteomes" id="UP000789570"/>
    </source>
</evidence>
<gene>
    <name evidence="1" type="ORF">FCALED_LOCUS4590</name>
</gene>
<comment type="caution">
    <text evidence="1">The sequence shown here is derived from an EMBL/GenBank/DDBJ whole genome shotgun (WGS) entry which is preliminary data.</text>
</comment>
<evidence type="ECO:0000313" key="1">
    <source>
        <dbReference type="EMBL" id="CAG8518811.1"/>
    </source>
</evidence>
<reference evidence="1" key="1">
    <citation type="submission" date="2021-06" db="EMBL/GenBank/DDBJ databases">
        <authorList>
            <person name="Kallberg Y."/>
            <person name="Tangrot J."/>
            <person name="Rosling A."/>
        </authorList>
    </citation>
    <scope>NUCLEOTIDE SEQUENCE</scope>
    <source>
        <strain evidence="1">UK204</strain>
    </source>
</reference>
<proteinExistence type="predicted"/>
<dbReference type="AlphaFoldDB" id="A0A9N9A3X5"/>
<name>A0A9N9A3X5_9GLOM</name>
<keyword evidence="2" id="KW-1185">Reference proteome</keyword>
<dbReference type="Gene3D" id="3.40.50.1010">
    <property type="entry name" value="5'-nuclease"/>
    <property type="match status" value="1"/>
</dbReference>
<accession>A0A9N9A3X5</accession>
<sequence>MVDTSLVVEGICVCFQKDPGTLILIAGDGCYGPLIDKALLFNWKVEIWFWSSGISGYLRSKGTFNYLDNYNKCFTYALGPCSEKNFVLEITDGETIKNWRDGKILDCYVSLKLFGWWHKEENIIYMYFDDRTHLNDAKKWLKDKYSDSIQVWEQERKRKNLANK</sequence>
<protein>
    <submittedName>
        <fullName evidence="1">1298_t:CDS:1</fullName>
    </submittedName>
</protein>
<dbReference type="OrthoDB" id="2419124at2759"/>
<dbReference type="EMBL" id="CAJVPQ010000906">
    <property type="protein sequence ID" value="CAG8518811.1"/>
    <property type="molecule type" value="Genomic_DNA"/>
</dbReference>
<dbReference type="Proteomes" id="UP000789570">
    <property type="component" value="Unassembled WGS sequence"/>
</dbReference>
<organism evidence="1 2">
    <name type="scientific">Funneliformis caledonium</name>
    <dbReference type="NCBI Taxonomy" id="1117310"/>
    <lineage>
        <taxon>Eukaryota</taxon>
        <taxon>Fungi</taxon>
        <taxon>Fungi incertae sedis</taxon>
        <taxon>Mucoromycota</taxon>
        <taxon>Glomeromycotina</taxon>
        <taxon>Glomeromycetes</taxon>
        <taxon>Glomerales</taxon>
        <taxon>Glomeraceae</taxon>
        <taxon>Funneliformis</taxon>
    </lineage>
</organism>